<proteinExistence type="predicted"/>
<feature type="region of interest" description="Disordered" evidence="5">
    <location>
        <begin position="1"/>
        <end position="32"/>
    </location>
</feature>
<comment type="subcellular location">
    <subcellularLocation>
        <location evidence="1">Endomembrane system</location>
        <topology evidence="1">Multi-pass membrane protein</topology>
    </subcellularLocation>
</comment>
<reference evidence="9" key="1">
    <citation type="journal article" date="2020" name="Syst. Appl. Microbiol.">
        <title>Streptomyces alkaliterrae sp. nov., isolated from an alkaline soil, and emended descriptions of Streptomyces alkaliphilus, Streptomyces calidiresistens and Streptomyces durbertensis.</title>
        <authorList>
            <person name="Swiecimska M."/>
            <person name="Golinska P."/>
            <person name="Nouioui I."/>
            <person name="Wypij M."/>
            <person name="Rai M."/>
            <person name="Sangal V."/>
            <person name="Goodfellow M."/>
        </authorList>
    </citation>
    <scope>NUCLEOTIDE SEQUENCE [LARGE SCALE GENOMIC DNA]</scope>
    <source>
        <strain evidence="9">DSM 104538</strain>
    </source>
</reference>
<keyword evidence="4 6" id="KW-0472">Membrane</keyword>
<feature type="transmembrane region" description="Helical" evidence="6">
    <location>
        <begin position="165"/>
        <end position="182"/>
    </location>
</feature>
<comment type="caution">
    <text evidence="8">The sequence shown here is derived from an EMBL/GenBank/DDBJ whole genome shotgun (WGS) entry which is preliminary data.</text>
</comment>
<protein>
    <submittedName>
        <fullName evidence="8">HTTM domain-containing protein</fullName>
    </submittedName>
</protein>
<feature type="region of interest" description="Disordered" evidence="5">
    <location>
        <begin position="386"/>
        <end position="410"/>
    </location>
</feature>
<keyword evidence="9" id="KW-1185">Reference proteome</keyword>
<gene>
    <name evidence="8" type="ORF">GL263_21850</name>
</gene>
<dbReference type="EMBL" id="WMLF01000424">
    <property type="protein sequence ID" value="MBB1246176.1"/>
    <property type="molecule type" value="Genomic_DNA"/>
</dbReference>
<dbReference type="Proteomes" id="UP000766698">
    <property type="component" value="Unassembled WGS sequence"/>
</dbReference>
<dbReference type="PANTHER" id="PTHR39535:SF2">
    <property type="entry name" value="HTTM DOMAIN-CONTAINING PROTEIN"/>
    <property type="match status" value="1"/>
</dbReference>
<evidence type="ECO:0000259" key="7">
    <source>
        <dbReference type="SMART" id="SM00752"/>
    </source>
</evidence>
<evidence type="ECO:0000256" key="1">
    <source>
        <dbReference type="ARBA" id="ARBA00004127"/>
    </source>
</evidence>
<feature type="transmembrane region" description="Helical" evidence="6">
    <location>
        <begin position="220"/>
        <end position="243"/>
    </location>
</feature>
<feature type="compositionally biased region" description="Low complexity" evidence="5">
    <location>
        <begin position="10"/>
        <end position="19"/>
    </location>
</feature>
<evidence type="ECO:0000256" key="4">
    <source>
        <dbReference type="ARBA" id="ARBA00023136"/>
    </source>
</evidence>
<evidence type="ECO:0000256" key="5">
    <source>
        <dbReference type="SAM" id="MobiDB-lite"/>
    </source>
</evidence>
<keyword evidence="3 6" id="KW-1133">Transmembrane helix</keyword>
<feature type="domain" description="HTTM-like" evidence="7">
    <location>
        <begin position="50"/>
        <end position="347"/>
    </location>
</feature>
<evidence type="ECO:0000313" key="9">
    <source>
        <dbReference type="Proteomes" id="UP000766698"/>
    </source>
</evidence>
<feature type="transmembrane region" description="Helical" evidence="6">
    <location>
        <begin position="53"/>
        <end position="74"/>
    </location>
</feature>
<sequence length="410" mass="44347">MAPTEPTPPLTTSHSPSRSPSKDHTVPAGTRTPTHRALDRVAEFFALLVERPISLYAAAVLRIGYGLLYLVFLLREFPHRDVIWGPGSPWTPALARQLFDETGWVSVLTLSDSRAYFEFCYAAAVITSALFMLGWRTRAVSVLFAVVVASFHARAIFMTDGGDNLILLMAVYLVFTGCGRRWSLDARRARLRAAAAPGASRPPAVGHAPRGRLRDIRPNVVTVLHNCGMFVIAAQVCILYGSAGLYKVQGSTWGNGTALHYALNLHLFQPWPALSRMADDHLVLIAAACYLTVLLQVAFPFVLFGKLKYPVLAMMLIMHVGIAVLMGLPLFSAAMIVADAVFLPDRFYRALALRFRRAIRRAGADGDADGGEAPSGPERGLVPAQAVHSAGVSMKKGAELTEAGTAPSTP</sequence>
<dbReference type="PANTHER" id="PTHR39535">
    <property type="entry name" value="SPORULATION-DELAYING PROTEIN SDPB"/>
    <property type="match status" value="1"/>
</dbReference>
<evidence type="ECO:0000256" key="2">
    <source>
        <dbReference type="ARBA" id="ARBA00022692"/>
    </source>
</evidence>
<organism evidence="8 9">
    <name type="scientific">Streptomyces durbertensis</name>
    <dbReference type="NCBI Taxonomy" id="2448886"/>
    <lineage>
        <taxon>Bacteria</taxon>
        <taxon>Bacillati</taxon>
        <taxon>Actinomycetota</taxon>
        <taxon>Actinomycetes</taxon>
        <taxon>Kitasatosporales</taxon>
        <taxon>Streptomycetaceae</taxon>
        <taxon>Streptomyces</taxon>
    </lineage>
</organism>
<accession>A0ABR6ELH5</accession>
<dbReference type="InterPro" id="IPR011020">
    <property type="entry name" value="HTTM-like"/>
</dbReference>
<feature type="transmembrane region" description="Helical" evidence="6">
    <location>
        <begin position="140"/>
        <end position="159"/>
    </location>
</feature>
<feature type="transmembrane region" description="Helical" evidence="6">
    <location>
        <begin position="282"/>
        <end position="304"/>
    </location>
</feature>
<dbReference type="SMART" id="SM00752">
    <property type="entry name" value="HTTM"/>
    <property type="match status" value="1"/>
</dbReference>
<name>A0ABR6ELH5_9ACTN</name>
<feature type="transmembrane region" description="Helical" evidence="6">
    <location>
        <begin position="316"/>
        <end position="338"/>
    </location>
</feature>
<evidence type="ECO:0000256" key="3">
    <source>
        <dbReference type="ARBA" id="ARBA00022989"/>
    </source>
</evidence>
<evidence type="ECO:0000313" key="8">
    <source>
        <dbReference type="EMBL" id="MBB1246176.1"/>
    </source>
</evidence>
<keyword evidence="2 6" id="KW-0812">Transmembrane</keyword>
<evidence type="ECO:0000256" key="6">
    <source>
        <dbReference type="SAM" id="Phobius"/>
    </source>
</evidence>
<dbReference type="InterPro" id="IPR052964">
    <property type="entry name" value="Sporulation_signal_mat"/>
</dbReference>